<keyword evidence="1" id="KW-0863">Zinc-finger</keyword>
<feature type="compositionally biased region" description="Basic and acidic residues" evidence="2">
    <location>
        <begin position="334"/>
        <end position="344"/>
    </location>
</feature>
<dbReference type="GO" id="GO:0008270">
    <property type="term" value="F:zinc ion binding"/>
    <property type="evidence" value="ECO:0007669"/>
    <property type="project" value="UniProtKB-KW"/>
</dbReference>
<dbReference type="SMART" id="SM00355">
    <property type="entry name" value="ZnF_C2H2"/>
    <property type="match status" value="1"/>
</dbReference>
<reference evidence="4 5" key="1">
    <citation type="submission" date="2020-08" db="EMBL/GenBank/DDBJ databases">
        <authorList>
            <person name="Newling K."/>
            <person name="Davey J."/>
            <person name="Forrester S."/>
        </authorList>
    </citation>
    <scope>NUCLEOTIDE SEQUENCE [LARGE SCALE GENOMIC DNA]</scope>
    <source>
        <strain evidence="5">Crithidia deanei Carvalho (ATCC PRA-265)</strain>
    </source>
</reference>
<dbReference type="Proteomes" id="UP000515908">
    <property type="component" value="Chromosome 20"/>
</dbReference>
<evidence type="ECO:0000256" key="2">
    <source>
        <dbReference type="SAM" id="MobiDB-lite"/>
    </source>
</evidence>
<keyword evidence="5" id="KW-1185">Reference proteome</keyword>
<sequence>MISSHIKRRIGNPRWKGYFPTCLRCFSHPLSSAPALMHTAASSSAVRFLSTTPLLHNSEDLAEKNKKSTHDVFCPECGKRFFSAKNLENHRRSRHQMFIEATLSHEEVAARETNVEVKKLQTELRKLRRDIRTSKRQRQKEQEDALKKETNDKKDSSSKTPNPMLYAAALPSTPAAVVTTEVSQSWAAQPHRVGTNARWCAVGKVVGPVEYGVLQANCPAAMPDYETEGGPPGPPAVLQFSLEVRNHVGRALGQMKLTCAVVCVRYFLPQQENGTPVLYSVKEGDLLQVQGYYALHLSWDMVSKRAVENVVVEAEVIRVLHSDNTATSTASTEVKLEKKEEKPTPVKSKKTSRRKKGKKKLNKE</sequence>
<evidence type="ECO:0000313" key="5">
    <source>
        <dbReference type="Proteomes" id="UP000515908"/>
    </source>
</evidence>
<feature type="compositionally biased region" description="Basic residues" evidence="2">
    <location>
        <begin position="347"/>
        <end position="364"/>
    </location>
</feature>
<dbReference type="PROSITE" id="PS50157">
    <property type="entry name" value="ZINC_FINGER_C2H2_2"/>
    <property type="match status" value="1"/>
</dbReference>
<feature type="compositionally biased region" description="Basic and acidic residues" evidence="2">
    <location>
        <begin position="129"/>
        <end position="157"/>
    </location>
</feature>
<dbReference type="EMBL" id="LR877164">
    <property type="protein sequence ID" value="CAD2221237.1"/>
    <property type="molecule type" value="Genomic_DNA"/>
</dbReference>
<dbReference type="InterPro" id="IPR013087">
    <property type="entry name" value="Znf_C2H2_type"/>
</dbReference>
<keyword evidence="1" id="KW-0862">Zinc</keyword>
<dbReference type="PROSITE" id="PS00028">
    <property type="entry name" value="ZINC_FINGER_C2H2_1"/>
    <property type="match status" value="1"/>
</dbReference>
<evidence type="ECO:0000259" key="3">
    <source>
        <dbReference type="PROSITE" id="PS50157"/>
    </source>
</evidence>
<feature type="region of interest" description="Disordered" evidence="2">
    <location>
        <begin position="326"/>
        <end position="364"/>
    </location>
</feature>
<protein>
    <recommendedName>
        <fullName evidence="3">C2H2-type domain-containing protein</fullName>
    </recommendedName>
</protein>
<dbReference type="OrthoDB" id="273792at2759"/>
<dbReference type="VEuPathDB" id="TriTrypDB:ADEAN_000876800"/>
<evidence type="ECO:0000256" key="1">
    <source>
        <dbReference type="PROSITE-ProRule" id="PRU00042"/>
    </source>
</evidence>
<feature type="region of interest" description="Disordered" evidence="2">
    <location>
        <begin position="129"/>
        <end position="165"/>
    </location>
</feature>
<organism evidence="4 5">
    <name type="scientific">Angomonas deanei</name>
    <dbReference type="NCBI Taxonomy" id="59799"/>
    <lineage>
        <taxon>Eukaryota</taxon>
        <taxon>Discoba</taxon>
        <taxon>Euglenozoa</taxon>
        <taxon>Kinetoplastea</taxon>
        <taxon>Metakinetoplastina</taxon>
        <taxon>Trypanosomatida</taxon>
        <taxon>Trypanosomatidae</taxon>
        <taxon>Strigomonadinae</taxon>
        <taxon>Angomonas</taxon>
    </lineage>
</organism>
<evidence type="ECO:0000313" key="4">
    <source>
        <dbReference type="EMBL" id="CAD2221237.1"/>
    </source>
</evidence>
<gene>
    <name evidence="4" type="ORF">ADEAN_000876800</name>
</gene>
<dbReference type="AlphaFoldDB" id="A0A7G2CQ44"/>
<proteinExistence type="predicted"/>
<keyword evidence="1" id="KW-0479">Metal-binding</keyword>
<accession>A0A7G2CQ44</accession>
<name>A0A7G2CQ44_9TRYP</name>
<feature type="domain" description="C2H2-type" evidence="3">
    <location>
        <begin position="72"/>
        <end position="95"/>
    </location>
</feature>